<evidence type="ECO:0000256" key="13">
    <source>
        <dbReference type="ARBA" id="ARBA00023319"/>
    </source>
</evidence>
<dbReference type="InterPro" id="IPR003599">
    <property type="entry name" value="Ig_sub"/>
</dbReference>
<keyword evidence="8 19" id="KW-1133">Transmembrane helix</keyword>
<dbReference type="SUPFAM" id="SSF57196">
    <property type="entry name" value="EGF/Laminin"/>
    <property type="match status" value="1"/>
</dbReference>
<dbReference type="CDD" id="cd05750">
    <property type="entry name" value="Ig_Pro_neuregulin"/>
    <property type="match status" value="1"/>
</dbReference>
<evidence type="ECO:0000256" key="11">
    <source>
        <dbReference type="ARBA" id="ARBA00023157"/>
    </source>
</evidence>
<evidence type="ECO:0000313" key="22">
    <source>
        <dbReference type="EMBL" id="NWX85625.1"/>
    </source>
</evidence>
<keyword evidence="10 19" id="KW-0472">Membrane</keyword>
<keyword evidence="9" id="KW-0339">Growth factor</keyword>
<evidence type="ECO:0000256" key="15">
    <source>
        <dbReference type="ARBA" id="ARBA00065723"/>
    </source>
</evidence>
<feature type="domain" description="EGF-like" evidence="20">
    <location>
        <begin position="107"/>
        <end position="148"/>
    </location>
</feature>
<feature type="transmembrane region" description="Helical" evidence="19">
    <location>
        <begin position="191"/>
        <end position="213"/>
    </location>
</feature>
<dbReference type="InterPro" id="IPR003598">
    <property type="entry name" value="Ig_sub2"/>
</dbReference>
<dbReference type="PROSITE" id="PS50835">
    <property type="entry name" value="IG_LIKE"/>
    <property type="match status" value="1"/>
</dbReference>
<dbReference type="SMART" id="SM00409">
    <property type="entry name" value="IG"/>
    <property type="match status" value="1"/>
</dbReference>
<feature type="region of interest" description="Disordered" evidence="18">
    <location>
        <begin position="276"/>
        <end position="320"/>
    </location>
</feature>
<dbReference type="GO" id="GO:0035556">
    <property type="term" value="P:intracellular signal transduction"/>
    <property type="evidence" value="ECO:0007669"/>
    <property type="project" value="TreeGrafter"/>
</dbReference>
<dbReference type="PROSITE" id="PS01186">
    <property type="entry name" value="EGF_2"/>
    <property type="match status" value="1"/>
</dbReference>
<protein>
    <recommendedName>
        <fullName evidence="16">Pro-neuregulin-2, membrane-bound isoform</fullName>
    </recommendedName>
</protein>
<keyword evidence="23" id="KW-1185">Reference proteome</keyword>
<dbReference type="Proteomes" id="UP000538817">
    <property type="component" value="Unassembled WGS sequence"/>
</dbReference>
<dbReference type="GO" id="GO:0005615">
    <property type="term" value="C:extracellular space"/>
    <property type="evidence" value="ECO:0007669"/>
    <property type="project" value="TreeGrafter"/>
</dbReference>
<organism evidence="22 23">
    <name type="scientific">Nothoprocta pentlandii</name>
    <dbReference type="NCBI Taxonomy" id="2585814"/>
    <lineage>
        <taxon>Eukaryota</taxon>
        <taxon>Metazoa</taxon>
        <taxon>Chordata</taxon>
        <taxon>Craniata</taxon>
        <taxon>Vertebrata</taxon>
        <taxon>Euteleostomi</taxon>
        <taxon>Archelosauria</taxon>
        <taxon>Archosauria</taxon>
        <taxon>Dinosauria</taxon>
        <taxon>Saurischia</taxon>
        <taxon>Theropoda</taxon>
        <taxon>Coelurosauria</taxon>
        <taxon>Aves</taxon>
        <taxon>Palaeognathae</taxon>
        <taxon>Tinamiformes</taxon>
        <taxon>Tinamidae</taxon>
        <taxon>Nothoprocta</taxon>
    </lineage>
</organism>
<keyword evidence="6 17" id="KW-0245">EGF-like domain</keyword>
<dbReference type="GO" id="GO:0005886">
    <property type="term" value="C:plasma membrane"/>
    <property type="evidence" value="ECO:0007669"/>
    <property type="project" value="UniProtKB-SubCell"/>
</dbReference>
<comment type="subcellular location">
    <subcellularLocation>
        <location evidence="1">Cell membrane</location>
        <topology evidence="1">Single-pass type I membrane protein</topology>
    </subcellularLocation>
    <subcellularLocation>
        <location evidence="2">Secreted</location>
    </subcellularLocation>
</comment>
<dbReference type="GO" id="GO:0048513">
    <property type="term" value="P:animal organ development"/>
    <property type="evidence" value="ECO:0007669"/>
    <property type="project" value="TreeGrafter"/>
</dbReference>
<dbReference type="FunFam" id="2.60.40.10:FF:000354">
    <property type="entry name" value="Pro-neuregulin-2, membrane-bound isoform"/>
    <property type="match status" value="1"/>
</dbReference>
<dbReference type="EMBL" id="VZSG01000168">
    <property type="protein sequence ID" value="NWX85625.1"/>
    <property type="molecule type" value="Genomic_DNA"/>
</dbReference>
<dbReference type="Pfam" id="PF07679">
    <property type="entry name" value="I-set"/>
    <property type="match status" value="1"/>
</dbReference>
<dbReference type="GO" id="GO:0007399">
    <property type="term" value="P:nervous system development"/>
    <property type="evidence" value="ECO:0007669"/>
    <property type="project" value="InterPro"/>
</dbReference>
<evidence type="ECO:0000256" key="4">
    <source>
        <dbReference type="ARBA" id="ARBA00022475"/>
    </source>
</evidence>
<feature type="compositionally biased region" description="Basic residues" evidence="18">
    <location>
        <begin position="496"/>
        <end position="506"/>
    </location>
</feature>
<keyword evidence="4" id="KW-1003">Cell membrane</keyword>
<evidence type="ECO:0000256" key="6">
    <source>
        <dbReference type="ARBA" id="ARBA00022536"/>
    </source>
</evidence>
<dbReference type="SUPFAM" id="SSF48726">
    <property type="entry name" value="Immunoglobulin"/>
    <property type="match status" value="1"/>
</dbReference>
<evidence type="ECO:0000256" key="18">
    <source>
        <dbReference type="SAM" id="MobiDB-lite"/>
    </source>
</evidence>
<dbReference type="PANTHER" id="PTHR11100">
    <property type="entry name" value="HEREGULIN-NEUREGULIN FAMILY MEMBER"/>
    <property type="match status" value="1"/>
</dbReference>
<dbReference type="InterPro" id="IPR057911">
    <property type="entry name" value="NRG2_Ig-like"/>
</dbReference>
<proteinExistence type="inferred from homology"/>
<dbReference type="SMART" id="SM00408">
    <property type="entry name" value="IGc2"/>
    <property type="match status" value="1"/>
</dbReference>
<reference evidence="22 23" key="1">
    <citation type="submission" date="2019-09" db="EMBL/GenBank/DDBJ databases">
        <title>Bird 10,000 Genomes (B10K) Project - Family phase.</title>
        <authorList>
            <person name="Zhang G."/>
        </authorList>
    </citation>
    <scope>NUCLEOTIDE SEQUENCE [LARGE SCALE GENOMIC DNA]</scope>
    <source>
        <strain evidence="22">B10K-MSB-04</strain>
    </source>
</reference>
<comment type="subunit">
    <text evidence="15">Interacts with ERBB3 and ERBB4.</text>
</comment>
<dbReference type="AlphaFoldDB" id="A0A7K6ZNU3"/>
<dbReference type="Pfam" id="PF02158">
    <property type="entry name" value="Neuregulin"/>
    <property type="match status" value="1"/>
</dbReference>
<dbReference type="Gene3D" id="2.10.25.10">
    <property type="entry name" value="Laminin"/>
    <property type="match status" value="1"/>
</dbReference>
<sequence>VPPKLKKLKSPNVHVGEKISLKCEATAGNPQPSYKWFKDGKELKKSKDIRIKYGNGKKISRLQFNKVKLEDAGEYSCEAENVLGKDTAKGSLNVKSVTTTLSSWSGHARKCNETAKSYCVNGGVCYYIEGINQLSCKCPNGFFGQRCLEKLPLRLYMPDPKQNASLALEPVYNCFFLSPFAEAEELYQKRVLTITGICVALLVVGIVCVVAYCKTKKQRKQMHNHLRQNMCPAHQNRSLANGPSHPRLDPEEIQMADYISKNVPATEHVIRRETETTFSGSHSCSPSHHCSTATPTSSQRHESHTWSLERTESLTSDSQSGIMLSSVGTSKCNSPACVEARARRGAAYCIEDSRRPMMQYRDSVDSLRDSPHSERYVSALTTPARLSPVDFQYSAATQVPTFEITSPNSAHAVSLPPAAPISFRVEEQQPLLRRYQVPFPDMQRYDSYYQRKTYLNDSMGSLPSSPFRITEDDEYETTQEYVTALEQPKKTASSNRRWKKSKLNGHVSHRARALRDSFSLSSASYSESDEELVAESTPFLSVQNNDAVNADSPPLHRPGDSRTYYSYSRHSARGESGQSSLTHTTPKQDPDPL</sequence>
<comment type="caution">
    <text evidence="22">The sequence shown here is derived from an EMBL/GenBank/DDBJ whole genome shotgun (WGS) entry which is preliminary data.</text>
</comment>
<evidence type="ECO:0000256" key="2">
    <source>
        <dbReference type="ARBA" id="ARBA00004613"/>
    </source>
</evidence>
<evidence type="ECO:0000259" key="21">
    <source>
        <dbReference type="PROSITE" id="PS50835"/>
    </source>
</evidence>
<evidence type="ECO:0000256" key="12">
    <source>
        <dbReference type="ARBA" id="ARBA00023180"/>
    </source>
</evidence>
<feature type="compositionally biased region" description="Low complexity" evidence="18">
    <location>
        <begin position="279"/>
        <end position="291"/>
    </location>
</feature>
<evidence type="ECO:0000256" key="16">
    <source>
        <dbReference type="ARBA" id="ARBA00068573"/>
    </source>
</evidence>
<evidence type="ECO:0000259" key="20">
    <source>
        <dbReference type="PROSITE" id="PS50026"/>
    </source>
</evidence>
<feature type="region of interest" description="Disordered" evidence="18">
    <location>
        <begin position="541"/>
        <end position="593"/>
    </location>
</feature>
<keyword evidence="7 19" id="KW-0812">Transmembrane</keyword>
<evidence type="ECO:0000256" key="5">
    <source>
        <dbReference type="ARBA" id="ARBA00022525"/>
    </source>
</evidence>
<evidence type="ECO:0000256" key="3">
    <source>
        <dbReference type="ARBA" id="ARBA00008216"/>
    </source>
</evidence>
<keyword evidence="5" id="KW-0964">Secreted</keyword>
<feature type="non-terminal residue" evidence="22">
    <location>
        <position position="593"/>
    </location>
</feature>
<evidence type="ECO:0000256" key="7">
    <source>
        <dbReference type="ARBA" id="ARBA00022692"/>
    </source>
</evidence>
<feature type="compositionally biased region" description="Basic and acidic residues" evidence="18">
    <location>
        <begin position="299"/>
        <end position="312"/>
    </location>
</feature>
<evidence type="ECO:0000256" key="8">
    <source>
        <dbReference type="ARBA" id="ARBA00022989"/>
    </source>
</evidence>
<dbReference type="InterPro" id="IPR002154">
    <property type="entry name" value="Neuregulin_C"/>
</dbReference>
<dbReference type="PANTHER" id="PTHR11100:SF20">
    <property type="entry name" value="PRO-NEUREGULIN-2, MEMBRANE-BOUND ISOFORM"/>
    <property type="match status" value="1"/>
</dbReference>
<accession>A0A7K6ZNU3</accession>
<evidence type="ECO:0000313" key="23">
    <source>
        <dbReference type="Proteomes" id="UP000538817"/>
    </source>
</evidence>
<evidence type="ECO:0000256" key="1">
    <source>
        <dbReference type="ARBA" id="ARBA00004251"/>
    </source>
</evidence>
<dbReference type="Gene3D" id="2.60.40.10">
    <property type="entry name" value="Immunoglobulins"/>
    <property type="match status" value="1"/>
</dbReference>
<keyword evidence="12" id="KW-0325">Glycoprotein</keyword>
<dbReference type="InterPro" id="IPR007110">
    <property type="entry name" value="Ig-like_dom"/>
</dbReference>
<evidence type="ECO:0000256" key="14">
    <source>
        <dbReference type="ARBA" id="ARBA00058865"/>
    </source>
</evidence>
<gene>
    <name evidence="22" type="primary">Nrg2</name>
    <name evidence="22" type="ORF">NOTPEN_R06027</name>
</gene>
<dbReference type="InterPro" id="IPR036179">
    <property type="entry name" value="Ig-like_dom_sf"/>
</dbReference>
<dbReference type="GO" id="GO:0008083">
    <property type="term" value="F:growth factor activity"/>
    <property type="evidence" value="ECO:0007669"/>
    <property type="project" value="UniProtKB-KW"/>
</dbReference>
<feature type="compositionally biased region" description="Polar residues" evidence="18">
    <location>
        <begin position="576"/>
        <end position="585"/>
    </location>
</feature>
<comment type="similarity">
    <text evidence="3">Belongs to the neuregulin family.</text>
</comment>
<feature type="disulfide bond" evidence="17">
    <location>
        <begin position="138"/>
        <end position="147"/>
    </location>
</feature>
<comment type="caution">
    <text evidence="17">Lacks conserved residue(s) required for the propagation of feature annotation.</text>
</comment>
<dbReference type="InterPro" id="IPR013098">
    <property type="entry name" value="Ig_I-set"/>
</dbReference>
<evidence type="ECO:0000256" key="17">
    <source>
        <dbReference type="PROSITE-ProRule" id="PRU00076"/>
    </source>
</evidence>
<keyword evidence="13" id="KW-0393">Immunoglobulin domain</keyword>
<feature type="region of interest" description="Disordered" evidence="18">
    <location>
        <begin position="487"/>
        <end position="506"/>
    </location>
</feature>
<evidence type="ECO:0000256" key="9">
    <source>
        <dbReference type="ARBA" id="ARBA00023030"/>
    </source>
</evidence>
<feature type="disulfide bond" evidence="17">
    <location>
        <begin position="119"/>
        <end position="136"/>
    </location>
</feature>
<dbReference type="InterPro" id="IPR000742">
    <property type="entry name" value="EGF"/>
</dbReference>
<dbReference type="InterPro" id="IPR013783">
    <property type="entry name" value="Ig-like_fold"/>
</dbReference>
<keyword evidence="11 17" id="KW-1015">Disulfide bond</keyword>
<evidence type="ECO:0000256" key="19">
    <source>
        <dbReference type="SAM" id="Phobius"/>
    </source>
</evidence>
<feature type="domain" description="Ig-like" evidence="21">
    <location>
        <begin position="3"/>
        <end position="98"/>
    </location>
</feature>
<dbReference type="FunFam" id="2.10.25.10:FF:000116">
    <property type="entry name" value="pro-neuregulin-2, membrane-bound isoform"/>
    <property type="match status" value="1"/>
</dbReference>
<name>A0A7K6ZNU3_9AVES</name>
<dbReference type="PROSITE" id="PS00022">
    <property type="entry name" value="EGF_1"/>
    <property type="match status" value="1"/>
</dbReference>
<dbReference type="PROSITE" id="PS50026">
    <property type="entry name" value="EGF_3"/>
    <property type="match status" value="1"/>
</dbReference>
<evidence type="ECO:0000256" key="10">
    <source>
        <dbReference type="ARBA" id="ARBA00023136"/>
    </source>
</evidence>
<comment type="function">
    <text evidence="14">Direct ligand for ERBB3 and ERBB4 tyrosine kinase receptors. Concomitantly recruits ERBB1 and ERBB2 coreceptors, resulting in ligand-stimulated tyrosine phosphorylation and activation of the ERBB receptors. May also promote the heterodimerization with the EGF receptor.</text>
</comment>
<feature type="non-terminal residue" evidence="22">
    <location>
        <position position="1"/>
    </location>
</feature>
<dbReference type="InterPro" id="IPR040180">
    <property type="entry name" value="Neuregulin"/>
</dbReference>